<dbReference type="OrthoDB" id="9804372at2"/>
<dbReference type="KEGG" id="kso:CKSOR_00642"/>
<evidence type="ECO:0000256" key="7">
    <source>
        <dbReference type="ARBA" id="ARBA00022801"/>
    </source>
</evidence>
<dbReference type="NCBIfam" id="TIGR00628">
    <property type="entry name" value="ung"/>
    <property type="match status" value="1"/>
</dbReference>
<dbReference type="NCBIfam" id="NF003589">
    <property type="entry name" value="PRK05254.1-2"/>
    <property type="match status" value="1"/>
</dbReference>
<feature type="domain" description="Uracil-DNA glycosylase-like" evidence="12">
    <location>
        <begin position="60"/>
        <end position="224"/>
    </location>
</feature>
<dbReference type="HAMAP" id="MF_00148">
    <property type="entry name" value="UDG"/>
    <property type="match status" value="1"/>
</dbReference>
<dbReference type="Gene3D" id="3.40.470.10">
    <property type="entry name" value="Uracil-DNA glycosylase-like domain"/>
    <property type="match status" value="1"/>
</dbReference>
<evidence type="ECO:0000256" key="5">
    <source>
        <dbReference type="ARBA" id="ARBA00018429"/>
    </source>
</evidence>
<keyword evidence="7 9" id="KW-0378">Hydrolase</keyword>
<dbReference type="PROSITE" id="PS00130">
    <property type="entry name" value="U_DNA_GLYCOSYLASE"/>
    <property type="match status" value="1"/>
</dbReference>
<feature type="active site" description="Proton acceptor" evidence="9 10">
    <location>
        <position position="76"/>
    </location>
</feature>
<dbReference type="AlphaFoldDB" id="A0A3Q8EYE9"/>
<keyword evidence="8 9" id="KW-0234">DNA repair</keyword>
<evidence type="ECO:0000256" key="11">
    <source>
        <dbReference type="RuleBase" id="RU003780"/>
    </source>
</evidence>
<evidence type="ECO:0000256" key="3">
    <source>
        <dbReference type="ARBA" id="ARBA00008184"/>
    </source>
</evidence>
<comment type="catalytic activity">
    <reaction evidence="1 9 11">
        <text>Hydrolyzes single-stranded DNA or mismatched double-stranded DNA and polynucleotides, releasing free uracil.</text>
        <dbReference type="EC" id="3.2.2.27"/>
    </reaction>
</comment>
<sequence length="236" mass="27695">MENLLKQYALKQYLNNLPKEWTNVINKYSSEIIYAIIDKIEYRLSKKIIIYPKNPLRIFFEIPSIKNIKIIIIGQDPYHSFGYADGLAFSASNILKTPQSLKNIFKELYLEYGFTNKSNDLISWVHQGVLLLNSILTVEDKKPGSHANYGWEYFTNNIIEYLAKDNKPKIFILWGKFAQSKKYLIEKYTNHLILTSNHPSPLSAYKKPNPFIGCNHFKKSNQWLYNHNITPIKWNI</sequence>
<dbReference type="PANTHER" id="PTHR11264">
    <property type="entry name" value="URACIL-DNA GLYCOSYLASE"/>
    <property type="match status" value="1"/>
</dbReference>
<protein>
    <recommendedName>
        <fullName evidence="5 9">Uracil-DNA glycosylase</fullName>
        <shortName evidence="9">UDG</shortName>
        <ecNumber evidence="4 9">3.2.2.27</ecNumber>
    </recommendedName>
</protein>
<evidence type="ECO:0000256" key="1">
    <source>
        <dbReference type="ARBA" id="ARBA00001400"/>
    </source>
</evidence>
<evidence type="ECO:0000256" key="6">
    <source>
        <dbReference type="ARBA" id="ARBA00022763"/>
    </source>
</evidence>
<dbReference type="NCBIfam" id="NF003588">
    <property type="entry name" value="PRK05254.1-1"/>
    <property type="match status" value="1"/>
</dbReference>
<evidence type="ECO:0000256" key="2">
    <source>
        <dbReference type="ARBA" id="ARBA00002631"/>
    </source>
</evidence>
<evidence type="ECO:0000313" key="14">
    <source>
        <dbReference type="Proteomes" id="UP000266796"/>
    </source>
</evidence>
<dbReference type="EC" id="3.2.2.27" evidence="4 9"/>
<evidence type="ECO:0000313" key="13">
    <source>
        <dbReference type="EMBL" id="AWD32743.1"/>
    </source>
</evidence>
<keyword evidence="13" id="KW-0326">Glycosidase</keyword>
<dbReference type="Proteomes" id="UP000266796">
    <property type="component" value="Chromosome"/>
</dbReference>
<evidence type="ECO:0000256" key="8">
    <source>
        <dbReference type="ARBA" id="ARBA00023204"/>
    </source>
</evidence>
<dbReference type="SMART" id="SM00986">
    <property type="entry name" value="UDG"/>
    <property type="match status" value="1"/>
</dbReference>
<dbReference type="InterPro" id="IPR005122">
    <property type="entry name" value="Uracil-DNA_glycosylase-like"/>
</dbReference>
<dbReference type="InterPro" id="IPR036895">
    <property type="entry name" value="Uracil-DNA_glycosylase-like_sf"/>
</dbReference>
<dbReference type="Pfam" id="PF03167">
    <property type="entry name" value="UDG"/>
    <property type="match status" value="1"/>
</dbReference>
<comment type="subcellular location">
    <subcellularLocation>
        <location evidence="9">Cytoplasm</location>
    </subcellularLocation>
</comment>
<dbReference type="InterPro" id="IPR018085">
    <property type="entry name" value="Ura-DNA_Glyclase_AS"/>
</dbReference>
<organism evidence="13 14">
    <name type="scientific">Candidatus Kinetoplastidibacterium kentomonadis</name>
    <dbReference type="NCBI Taxonomy" id="1576550"/>
    <lineage>
        <taxon>Bacteria</taxon>
        <taxon>Pseudomonadati</taxon>
        <taxon>Pseudomonadota</taxon>
        <taxon>Betaproteobacteria</taxon>
        <taxon>Candidatus Kinetoplastidibacterium</taxon>
    </lineage>
</organism>
<dbReference type="InterPro" id="IPR002043">
    <property type="entry name" value="UDG_fam1"/>
</dbReference>
<keyword evidence="14" id="KW-1185">Reference proteome</keyword>
<dbReference type="CDD" id="cd10027">
    <property type="entry name" value="UDG-F1-like"/>
    <property type="match status" value="1"/>
</dbReference>
<evidence type="ECO:0000256" key="4">
    <source>
        <dbReference type="ARBA" id="ARBA00012030"/>
    </source>
</evidence>
<comment type="function">
    <text evidence="2 9 11">Excises uracil residues from the DNA which can arise as a result of misincorporation of dUMP residues by DNA polymerase or due to deamination of cytosine.</text>
</comment>
<keyword evidence="6 9" id="KW-0227">DNA damage</keyword>
<reference evidence="13 14" key="1">
    <citation type="journal article" date="2018" name="Parasitology">
        <title>The reduced genome of Candidatus Kinetoplastibacterium sorsogonicusi, the endosymbiont of Kentomonas sorsogonicus (Trypanosomatidae): loss of the haem-synthesis pathway.</title>
        <authorList>
            <person name="Silva F.M."/>
            <person name="Kostygov A.Y."/>
            <person name="Spodareva V.V."/>
            <person name="Butenko A."/>
            <person name="Tossou R."/>
            <person name="Lukes J."/>
            <person name="Yurchenko V."/>
            <person name="Alves J.M.P."/>
        </authorList>
    </citation>
    <scope>NUCLEOTIDE SEQUENCE [LARGE SCALE GENOMIC DNA]</scope>
    <source>
        <strain evidence="13 14">MF-08</strain>
    </source>
</reference>
<accession>A0A3Q8EYE9</accession>
<evidence type="ECO:0000259" key="12">
    <source>
        <dbReference type="SMART" id="SM00986"/>
    </source>
</evidence>
<dbReference type="NCBIfam" id="NF003592">
    <property type="entry name" value="PRK05254.1-5"/>
    <property type="match status" value="1"/>
</dbReference>
<dbReference type="GO" id="GO:0004844">
    <property type="term" value="F:uracil DNA N-glycosylase activity"/>
    <property type="evidence" value="ECO:0007669"/>
    <property type="project" value="UniProtKB-UniRule"/>
</dbReference>
<dbReference type="EMBL" id="CP025628">
    <property type="protein sequence ID" value="AWD32743.1"/>
    <property type="molecule type" value="Genomic_DNA"/>
</dbReference>
<dbReference type="RefSeq" id="WP_108674136.1">
    <property type="nucleotide sequence ID" value="NZ_CP025628.1"/>
</dbReference>
<dbReference type="PANTHER" id="PTHR11264:SF0">
    <property type="entry name" value="URACIL-DNA GLYCOSYLASE"/>
    <property type="match status" value="1"/>
</dbReference>
<keyword evidence="9" id="KW-0963">Cytoplasm</keyword>
<dbReference type="SMART" id="SM00987">
    <property type="entry name" value="UreE_C"/>
    <property type="match status" value="1"/>
</dbReference>
<dbReference type="GO" id="GO:0005737">
    <property type="term" value="C:cytoplasm"/>
    <property type="evidence" value="ECO:0007669"/>
    <property type="project" value="UniProtKB-SubCell"/>
</dbReference>
<dbReference type="GO" id="GO:0097510">
    <property type="term" value="P:base-excision repair, AP site formation via deaminated base removal"/>
    <property type="evidence" value="ECO:0007669"/>
    <property type="project" value="TreeGrafter"/>
</dbReference>
<gene>
    <name evidence="9 13" type="primary">ung</name>
    <name evidence="13" type="ORF">CKSOR_00642</name>
</gene>
<evidence type="ECO:0000256" key="9">
    <source>
        <dbReference type="HAMAP-Rule" id="MF_00148"/>
    </source>
</evidence>
<name>A0A3Q8EYE9_9PROT</name>
<evidence type="ECO:0000256" key="10">
    <source>
        <dbReference type="PROSITE-ProRule" id="PRU10072"/>
    </source>
</evidence>
<dbReference type="SUPFAM" id="SSF52141">
    <property type="entry name" value="Uracil-DNA glycosylase-like"/>
    <property type="match status" value="1"/>
</dbReference>
<proteinExistence type="inferred from homology"/>
<comment type="similarity">
    <text evidence="3 9 11">Belongs to the uracil-DNA glycosylase (UDG) superfamily. UNG family.</text>
</comment>